<dbReference type="InterPro" id="IPR036097">
    <property type="entry name" value="HisK_dim/P_sf"/>
</dbReference>
<dbReference type="Gene3D" id="3.30.450.40">
    <property type="match status" value="1"/>
</dbReference>
<evidence type="ECO:0000256" key="8">
    <source>
        <dbReference type="PROSITE-ProRule" id="PRU00169"/>
    </source>
</evidence>
<comment type="caution">
    <text evidence="11">The sequence shown here is derived from an EMBL/GenBank/DDBJ whole genome shotgun (WGS) entry which is preliminary data.</text>
</comment>
<evidence type="ECO:0000256" key="1">
    <source>
        <dbReference type="ARBA" id="ARBA00000085"/>
    </source>
</evidence>
<dbReference type="PANTHER" id="PTHR43547:SF2">
    <property type="entry name" value="HYBRID SIGNAL TRANSDUCTION HISTIDINE KINASE C"/>
    <property type="match status" value="1"/>
</dbReference>
<dbReference type="CDD" id="cd17574">
    <property type="entry name" value="REC_OmpR"/>
    <property type="match status" value="1"/>
</dbReference>
<evidence type="ECO:0000256" key="6">
    <source>
        <dbReference type="ARBA" id="ARBA00022777"/>
    </source>
</evidence>
<dbReference type="InterPro" id="IPR029016">
    <property type="entry name" value="GAF-like_dom_sf"/>
</dbReference>
<dbReference type="PANTHER" id="PTHR43547">
    <property type="entry name" value="TWO-COMPONENT HISTIDINE KINASE"/>
    <property type="match status" value="1"/>
</dbReference>
<dbReference type="InterPro" id="IPR036890">
    <property type="entry name" value="HATPase_C_sf"/>
</dbReference>
<dbReference type="SUPFAM" id="SSF55874">
    <property type="entry name" value="ATPase domain of HSP90 chaperone/DNA topoisomerase II/histidine kinase"/>
    <property type="match status" value="1"/>
</dbReference>
<dbReference type="Pfam" id="PF07536">
    <property type="entry name" value="HWE_HK"/>
    <property type="match status" value="1"/>
</dbReference>
<evidence type="ECO:0000256" key="2">
    <source>
        <dbReference type="ARBA" id="ARBA00012438"/>
    </source>
</evidence>
<dbReference type="CDD" id="cd00082">
    <property type="entry name" value="HisKA"/>
    <property type="match status" value="1"/>
</dbReference>
<dbReference type="SMART" id="SM00387">
    <property type="entry name" value="HATPase_c"/>
    <property type="match status" value="1"/>
</dbReference>
<dbReference type="InterPro" id="IPR013656">
    <property type="entry name" value="PAS_4"/>
</dbReference>
<name>A0AAF1JVX4_9PROT</name>
<evidence type="ECO:0000256" key="3">
    <source>
        <dbReference type="ARBA" id="ARBA00022553"/>
    </source>
</evidence>
<dbReference type="InterPro" id="IPR011006">
    <property type="entry name" value="CheY-like_superfamily"/>
</dbReference>
<keyword evidence="4" id="KW-0808">Transferase</keyword>
<evidence type="ECO:0000256" key="4">
    <source>
        <dbReference type="ARBA" id="ARBA00022679"/>
    </source>
</evidence>
<dbReference type="InterPro" id="IPR004358">
    <property type="entry name" value="Sig_transdc_His_kin-like_C"/>
</dbReference>
<evidence type="ECO:0000256" key="7">
    <source>
        <dbReference type="ARBA" id="ARBA00022840"/>
    </source>
</evidence>
<keyword evidence="6" id="KW-0418">Kinase</keyword>
<sequence length="1245" mass="133616">MELPGKVSLPRAASPDLFALGGDMGDRMRRQDWAATPLGPPEHWPVALRTTVRTMLGSRYAMWMAWGPELTFLCNDAYLPTVGIKRDWVLGARSDRVWQEIWPDIGPRIERVLSTGEATWDEALLLFLQRSGFPEETYHTFSYSPLADDDGRISGMLCVVTEETERILGERRLRVLGELGARAKEARSAEDACARAAATLETSPADVPFALIYLLDAEGGRVSLAAHAGLPEDHPAAVGDAAGIGAPWPLRAAAESGLPVEASLDGLPPLPGGPWGDAASRALVLPLAAPGHEQPAGFLVCGVNPRRPLDAAYRSFFELAAGHIGTAVANVRAYEAERRRAESLAELDRAKTAFFSNVSHEFRTPLALMLGPLEELLRVPLPGDQRDLTQTAHRNGLRLLRLVNTLLDFSRVEAGRVQARFAPTDLGPLTADLASAFRSACERAGLRLVVDCPTLSDPVHVDREMWEKIVLNLVSNAFKFTFEGMIAVSLRAADGCAELVVRDTGTGIPEQELPRLFDRFHRVEGAAGRTHEGSGIGLALVRELARLHGGDVFATSERGRGSVFTVRVPLGTAHVPAEALAAAASTAAIASTAARTEAFVGEALRWLPDGEDAARADETLDLAGAELAVGATTATAERILVADDNADMRDYLRRLLTAAGYRVETAPDGEEAAAVARENPPALVLSDVMMPRLDGYGLVRALRADPRTREAPVLLLSARAGEEAEIEGLDAGADDYLVKPFSARELLARVGANLRLARIRREAAAAVDAGEARWRDLLDRMHEGCFIGELVHDATGRAVDFRHVEVNAAVERLTGIPVHRLTGRLASEVLPGIEPFWVETFARVVETGEPAHVEHETAALKRWFELSAYRVGPGRFGALFLDVTARRAAAERQALLTREVDHRAKNALAVVQSVVRLTKASDVREYAHAVEGRVAALARAHTLLSDDRWRGTDLRAVVDEELAAHSGGARVVIAGQALRLRPEAVQPLSMVLHEMATNAVKYGALSTTGGRLSVSWKQDAPDAPVRLCWHEQGGPPIAAAPERRGFGTTLIEATVRGQLDGVATMAWETGGLCCEVTIAPRHLAAADGGGVDRIEHPASGRPAPVVAPRSLRGRAVLVVEDEPLIAMEITETLTRLGCEVIGPAMALDEALKLAAAEAGRLSAAVLDVNLKGRFAFPVAELLSDRGVPVVWATGYGELPPGSSVARGAELLRKPLAEGELHAALRRLLARESGEHRGTAASLTRS</sequence>
<evidence type="ECO:0000313" key="12">
    <source>
        <dbReference type="Proteomes" id="UP001196068"/>
    </source>
</evidence>
<dbReference type="SMART" id="SM00448">
    <property type="entry name" value="REC"/>
    <property type="match status" value="2"/>
</dbReference>
<gene>
    <name evidence="11" type="ORF">GXW79_07255</name>
</gene>
<dbReference type="InterPro" id="IPR011102">
    <property type="entry name" value="Sig_transdc_His_kinase_HWE"/>
</dbReference>
<dbReference type="Pfam" id="PF00072">
    <property type="entry name" value="Response_reg"/>
    <property type="match status" value="1"/>
</dbReference>
<dbReference type="InterPro" id="IPR035965">
    <property type="entry name" value="PAS-like_dom_sf"/>
</dbReference>
<feature type="domain" description="Response regulatory" evidence="10">
    <location>
        <begin position="638"/>
        <end position="754"/>
    </location>
</feature>
<evidence type="ECO:0000259" key="9">
    <source>
        <dbReference type="PROSITE" id="PS50109"/>
    </source>
</evidence>
<dbReference type="Pfam" id="PF02518">
    <property type="entry name" value="HATPase_c"/>
    <property type="match status" value="1"/>
</dbReference>
<keyword evidence="3 8" id="KW-0597">Phosphoprotein</keyword>
<dbReference type="SUPFAM" id="SSF55785">
    <property type="entry name" value="PYP-like sensor domain (PAS domain)"/>
    <property type="match status" value="2"/>
</dbReference>
<protein>
    <recommendedName>
        <fullName evidence="2">histidine kinase</fullName>
        <ecNumber evidence="2">2.7.13.3</ecNumber>
    </recommendedName>
</protein>
<dbReference type="InterPro" id="IPR003594">
    <property type="entry name" value="HATPase_dom"/>
</dbReference>
<feature type="modified residue" description="4-aspartylphosphate" evidence="8">
    <location>
        <position position="687"/>
    </location>
</feature>
<accession>A0AAF1JVX4</accession>
<dbReference type="EC" id="2.7.13.3" evidence="2"/>
<dbReference type="PROSITE" id="PS50110">
    <property type="entry name" value="RESPONSE_REGULATORY"/>
    <property type="match status" value="2"/>
</dbReference>
<reference evidence="11" key="2">
    <citation type="journal article" date="2021" name="Syst. Appl. Microbiol.">
        <title>Roseomonas hellenica sp. nov., isolated from roots of wild-growing Alkanna tinctoria.</title>
        <authorList>
            <person name="Rat A."/>
            <person name="Naranjo H.D."/>
            <person name="Lebbe L."/>
            <person name="Cnockaert M."/>
            <person name="Krigas N."/>
            <person name="Grigoriadou K."/>
            <person name="Maloupa E."/>
            <person name="Willems A."/>
        </authorList>
    </citation>
    <scope>NUCLEOTIDE SEQUENCE</scope>
    <source>
        <strain evidence="11">LMG 28251</strain>
    </source>
</reference>
<proteinExistence type="predicted"/>
<dbReference type="SUPFAM" id="SSF55781">
    <property type="entry name" value="GAF domain-like"/>
    <property type="match status" value="1"/>
</dbReference>
<feature type="domain" description="Histidine kinase" evidence="9">
    <location>
        <begin position="357"/>
        <end position="572"/>
    </location>
</feature>
<dbReference type="Proteomes" id="UP001196068">
    <property type="component" value="Unassembled WGS sequence"/>
</dbReference>
<dbReference type="Pfam" id="PF08448">
    <property type="entry name" value="PAS_4"/>
    <property type="match status" value="1"/>
</dbReference>
<dbReference type="Gene3D" id="1.10.287.130">
    <property type="match status" value="1"/>
</dbReference>
<dbReference type="SMART" id="SM00388">
    <property type="entry name" value="HisKA"/>
    <property type="match status" value="1"/>
</dbReference>
<dbReference type="EMBL" id="JAAEDH010000006">
    <property type="protein sequence ID" value="MBR0654871.1"/>
    <property type="molecule type" value="Genomic_DNA"/>
</dbReference>
<dbReference type="SUPFAM" id="SSF47384">
    <property type="entry name" value="Homodimeric domain of signal transducing histidine kinase"/>
    <property type="match status" value="1"/>
</dbReference>
<dbReference type="Pfam" id="PF00512">
    <property type="entry name" value="HisKA"/>
    <property type="match status" value="1"/>
</dbReference>
<feature type="domain" description="Response regulatory" evidence="10">
    <location>
        <begin position="1115"/>
        <end position="1228"/>
    </location>
</feature>
<dbReference type="PROSITE" id="PS50109">
    <property type="entry name" value="HIS_KIN"/>
    <property type="match status" value="1"/>
</dbReference>
<organism evidence="11 12">
    <name type="scientific">Plastoroseomonas arctica</name>
    <dbReference type="NCBI Taxonomy" id="1509237"/>
    <lineage>
        <taxon>Bacteria</taxon>
        <taxon>Pseudomonadati</taxon>
        <taxon>Pseudomonadota</taxon>
        <taxon>Alphaproteobacteria</taxon>
        <taxon>Acetobacterales</taxon>
        <taxon>Acetobacteraceae</taxon>
        <taxon>Plastoroseomonas</taxon>
    </lineage>
</organism>
<reference evidence="11" key="1">
    <citation type="submission" date="2020-01" db="EMBL/GenBank/DDBJ databases">
        <authorList>
            <person name="Rat A."/>
        </authorList>
    </citation>
    <scope>NUCLEOTIDE SEQUENCE</scope>
    <source>
        <strain evidence="11">LMG 28251</strain>
    </source>
</reference>
<evidence type="ECO:0000313" key="11">
    <source>
        <dbReference type="EMBL" id="MBR0654871.1"/>
    </source>
</evidence>
<dbReference type="Gene3D" id="3.30.450.20">
    <property type="entry name" value="PAS domain"/>
    <property type="match status" value="2"/>
</dbReference>
<keyword evidence="12" id="KW-1185">Reference proteome</keyword>
<dbReference type="InterPro" id="IPR001789">
    <property type="entry name" value="Sig_transdc_resp-reg_receiver"/>
</dbReference>
<dbReference type="AlphaFoldDB" id="A0AAF1JVX4"/>
<evidence type="ECO:0000259" key="10">
    <source>
        <dbReference type="PROSITE" id="PS50110"/>
    </source>
</evidence>
<dbReference type="SUPFAM" id="SSF52172">
    <property type="entry name" value="CheY-like"/>
    <property type="match status" value="2"/>
</dbReference>
<dbReference type="SMART" id="SM00911">
    <property type="entry name" value="HWE_HK"/>
    <property type="match status" value="1"/>
</dbReference>
<keyword evidence="5" id="KW-0547">Nucleotide-binding</keyword>
<evidence type="ECO:0000256" key="5">
    <source>
        <dbReference type="ARBA" id="ARBA00022741"/>
    </source>
</evidence>
<dbReference type="Gene3D" id="3.40.50.2300">
    <property type="match status" value="2"/>
</dbReference>
<dbReference type="InterPro" id="IPR003661">
    <property type="entry name" value="HisK_dim/P_dom"/>
</dbReference>
<keyword evidence="7" id="KW-0067">ATP-binding</keyword>
<feature type="modified residue" description="4-aspartylphosphate" evidence="8">
    <location>
        <position position="1167"/>
    </location>
</feature>
<dbReference type="InterPro" id="IPR005467">
    <property type="entry name" value="His_kinase_dom"/>
</dbReference>
<dbReference type="PRINTS" id="PR00344">
    <property type="entry name" value="BCTRLSENSOR"/>
</dbReference>
<dbReference type="GO" id="GO:0005524">
    <property type="term" value="F:ATP binding"/>
    <property type="evidence" value="ECO:0007669"/>
    <property type="project" value="UniProtKB-KW"/>
</dbReference>
<dbReference type="Gene3D" id="3.30.565.10">
    <property type="entry name" value="Histidine kinase-like ATPase, C-terminal domain"/>
    <property type="match status" value="2"/>
</dbReference>
<comment type="catalytic activity">
    <reaction evidence="1">
        <text>ATP + protein L-histidine = ADP + protein N-phospho-L-histidine.</text>
        <dbReference type="EC" id="2.7.13.3"/>
    </reaction>
</comment>
<dbReference type="GO" id="GO:0000155">
    <property type="term" value="F:phosphorelay sensor kinase activity"/>
    <property type="evidence" value="ECO:0007669"/>
    <property type="project" value="InterPro"/>
</dbReference>